<gene>
    <name evidence="2" type="ORF">ABIF29_007639</name>
</gene>
<protein>
    <submittedName>
        <fullName evidence="2">Uncharacterized protein</fullName>
    </submittedName>
</protein>
<comment type="caution">
    <text evidence="2">The sequence shown here is derived from an EMBL/GenBank/DDBJ whole genome shotgun (WGS) entry which is preliminary data.</text>
</comment>
<evidence type="ECO:0000256" key="1">
    <source>
        <dbReference type="SAM" id="MobiDB-lite"/>
    </source>
</evidence>
<name>A0ABV4FBL1_BRAEL</name>
<evidence type="ECO:0000313" key="2">
    <source>
        <dbReference type="EMBL" id="MEY9320840.1"/>
    </source>
</evidence>
<reference evidence="2 3" key="1">
    <citation type="submission" date="2024-07" db="EMBL/GenBank/DDBJ databases">
        <title>Genomic Encyclopedia of Type Strains, Phase V (KMG-V): Genome sequencing to study the core and pangenomes of soil and plant-associated prokaryotes.</title>
        <authorList>
            <person name="Whitman W."/>
        </authorList>
    </citation>
    <scope>NUCLEOTIDE SEQUENCE [LARGE SCALE GENOMIC DNA]</scope>
    <source>
        <strain evidence="2 3">USDA 415</strain>
    </source>
</reference>
<feature type="region of interest" description="Disordered" evidence="1">
    <location>
        <begin position="1"/>
        <end position="48"/>
    </location>
</feature>
<evidence type="ECO:0000313" key="3">
    <source>
        <dbReference type="Proteomes" id="UP001565471"/>
    </source>
</evidence>
<keyword evidence="3" id="KW-1185">Reference proteome</keyword>
<dbReference type="Proteomes" id="UP001565471">
    <property type="component" value="Unassembled WGS sequence"/>
</dbReference>
<organism evidence="2 3">
    <name type="scientific">Bradyrhizobium elkanii</name>
    <dbReference type="NCBI Taxonomy" id="29448"/>
    <lineage>
        <taxon>Bacteria</taxon>
        <taxon>Pseudomonadati</taxon>
        <taxon>Pseudomonadota</taxon>
        <taxon>Alphaproteobacteria</taxon>
        <taxon>Hyphomicrobiales</taxon>
        <taxon>Nitrobacteraceae</taxon>
        <taxon>Bradyrhizobium</taxon>
    </lineage>
</organism>
<sequence length="95" mass="10425">MRSIVRCDPGKGRGTPLNKQHDARRIEVPSPQPSPRKNGEREKSARSNNYGSSRLAFASLNHLWNIASVSIISVKPAWLIFTVETIDGGPDSVCP</sequence>
<dbReference type="EMBL" id="JBGBZA010000002">
    <property type="protein sequence ID" value="MEY9320840.1"/>
    <property type="molecule type" value="Genomic_DNA"/>
</dbReference>
<accession>A0ABV4FBL1</accession>
<proteinExistence type="predicted"/>